<organism evidence="1 2">
    <name type="scientific">Echria macrotheca</name>
    <dbReference type="NCBI Taxonomy" id="438768"/>
    <lineage>
        <taxon>Eukaryota</taxon>
        <taxon>Fungi</taxon>
        <taxon>Dikarya</taxon>
        <taxon>Ascomycota</taxon>
        <taxon>Pezizomycotina</taxon>
        <taxon>Sordariomycetes</taxon>
        <taxon>Sordariomycetidae</taxon>
        <taxon>Sordariales</taxon>
        <taxon>Schizotheciaceae</taxon>
        <taxon>Echria</taxon>
    </lineage>
</organism>
<proteinExistence type="predicted"/>
<dbReference type="AlphaFoldDB" id="A0AAJ0BND0"/>
<accession>A0AAJ0BND0</accession>
<sequence length="129" mass="14037">MGAAIFILCALFRARTHRVQRIGFPSRVTDPLSFPLPFFNRYRASSLLFPVRRAHFGALDLYSDERDGNGKVGDVGWDEDSAQLCLGGRKGCFVPLGCVRLACVCAGSSLEMMQIYVGGQMATGGGCPW</sequence>
<dbReference type="EMBL" id="MU839827">
    <property type="protein sequence ID" value="KAK1761356.1"/>
    <property type="molecule type" value="Genomic_DNA"/>
</dbReference>
<comment type="caution">
    <text evidence="1">The sequence shown here is derived from an EMBL/GenBank/DDBJ whole genome shotgun (WGS) entry which is preliminary data.</text>
</comment>
<dbReference type="Proteomes" id="UP001239445">
    <property type="component" value="Unassembled WGS sequence"/>
</dbReference>
<evidence type="ECO:0000313" key="2">
    <source>
        <dbReference type="Proteomes" id="UP001239445"/>
    </source>
</evidence>
<protein>
    <submittedName>
        <fullName evidence="1">Uncharacterized protein</fullName>
    </submittedName>
</protein>
<reference evidence="1" key="1">
    <citation type="submission" date="2023-06" db="EMBL/GenBank/DDBJ databases">
        <title>Genome-scale phylogeny and comparative genomics of the fungal order Sordariales.</title>
        <authorList>
            <consortium name="Lawrence Berkeley National Laboratory"/>
            <person name="Hensen N."/>
            <person name="Bonometti L."/>
            <person name="Westerberg I."/>
            <person name="Brannstrom I.O."/>
            <person name="Guillou S."/>
            <person name="Cros-Aarteil S."/>
            <person name="Calhoun S."/>
            <person name="Haridas S."/>
            <person name="Kuo A."/>
            <person name="Mondo S."/>
            <person name="Pangilinan J."/>
            <person name="Riley R."/>
            <person name="Labutti K."/>
            <person name="Andreopoulos B."/>
            <person name="Lipzen A."/>
            <person name="Chen C."/>
            <person name="Yanf M."/>
            <person name="Daum C."/>
            <person name="Ng V."/>
            <person name="Clum A."/>
            <person name="Steindorff A."/>
            <person name="Ohm R."/>
            <person name="Martin F."/>
            <person name="Silar P."/>
            <person name="Natvig D."/>
            <person name="Lalanne C."/>
            <person name="Gautier V."/>
            <person name="Ament-Velasquez S.L."/>
            <person name="Kruys A."/>
            <person name="Hutchinson M.I."/>
            <person name="Powell A.J."/>
            <person name="Barry K."/>
            <person name="Miller A.N."/>
            <person name="Grigoriev I.V."/>
            <person name="Debuchy R."/>
            <person name="Gladieux P."/>
            <person name="Thoren M.H."/>
            <person name="Johannesson H."/>
        </authorList>
    </citation>
    <scope>NUCLEOTIDE SEQUENCE</scope>
    <source>
        <strain evidence="1">PSN4</strain>
    </source>
</reference>
<gene>
    <name evidence="1" type="ORF">QBC47DRAFT_26977</name>
</gene>
<name>A0AAJ0BND0_9PEZI</name>
<evidence type="ECO:0000313" key="1">
    <source>
        <dbReference type="EMBL" id="KAK1761356.1"/>
    </source>
</evidence>
<keyword evidence="2" id="KW-1185">Reference proteome</keyword>